<evidence type="ECO:0000313" key="4">
    <source>
        <dbReference type="Proteomes" id="UP000727407"/>
    </source>
</evidence>
<feature type="compositionally biased region" description="Basic and acidic residues" evidence="1">
    <location>
        <begin position="1"/>
        <end position="10"/>
    </location>
</feature>
<keyword evidence="4" id="KW-1185">Reference proteome</keyword>
<dbReference type="EMBL" id="QNUK01000687">
    <property type="protein sequence ID" value="KAF5890432.1"/>
    <property type="molecule type" value="Genomic_DNA"/>
</dbReference>
<feature type="transmembrane region" description="Helical" evidence="2">
    <location>
        <begin position="39"/>
        <end position="60"/>
    </location>
</feature>
<name>A0A8J4WTK4_CLAMG</name>
<dbReference type="OrthoDB" id="10260387at2759"/>
<dbReference type="AlphaFoldDB" id="A0A8J4WTK4"/>
<comment type="caution">
    <text evidence="3">The sequence shown here is derived from an EMBL/GenBank/DDBJ whole genome shotgun (WGS) entry which is preliminary data.</text>
</comment>
<protein>
    <submittedName>
        <fullName evidence="3">Cancer-associated 1 protein-like isoform X2</fullName>
    </submittedName>
</protein>
<feature type="non-terminal residue" evidence="3">
    <location>
        <position position="61"/>
    </location>
</feature>
<gene>
    <name evidence="3" type="ORF">DAT39_019865</name>
</gene>
<accession>A0A8J4WTK4</accession>
<keyword evidence="2" id="KW-1133">Transmembrane helix</keyword>
<reference evidence="3" key="1">
    <citation type="submission" date="2020-07" db="EMBL/GenBank/DDBJ databases">
        <title>Clarias magur genome sequencing, assembly and annotation.</title>
        <authorList>
            <person name="Kushwaha B."/>
            <person name="Kumar R."/>
            <person name="Das P."/>
            <person name="Joshi C.G."/>
            <person name="Kumar D."/>
            <person name="Nagpure N.S."/>
            <person name="Pandey M."/>
            <person name="Agarwal S."/>
            <person name="Srivastava S."/>
            <person name="Singh M."/>
            <person name="Sahoo L."/>
            <person name="Jayasankar P."/>
            <person name="Meher P.K."/>
            <person name="Koringa P.G."/>
            <person name="Iquebal M.A."/>
            <person name="Das S.P."/>
            <person name="Bit A."/>
            <person name="Patnaik S."/>
            <person name="Patel N."/>
            <person name="Shah T.M."/>
            <person name="Hinsu A."/>
            <person name="Jena J.K."/>
        </authorList>
    </citation>
    <scope>NUCLEOTIDE SEQUENCE</scope>
    <source>
        <strain evidence="3">CIFAMagur01</strain>
        <tissue evidence="3">Testis</tissue>
    </source>
</reference>
<evidence type="ECO:0000256" key="2">
    <source>
        <dbReference type="SAM" id="Phobius"/>
    </source>
</evidence>
<keyword evidence="2" id="KW-0812">Transmembrane</keyword>
<evidence type="ECO:0000256" key="1">
    <source>
        <dbReference type="SAM" id="MobiDB-lite"/>
    </source>
</evidence>
<organism evidence="3 4">
    <name type="scientific">Clarias magur</name>
    <name type="common">Asian catfish</name>
    <name type="synonym">Macropteronotus magur</name>
    <dbReference type="NCBI Taxonomy" id="1594786"/>
    <lineage>
        <taxon>Eukaryota</taxon>
        <taxon>Metazoa</taxon>
        <taxon>Chordata</taxon>
        <taxon>Craniata</taxon>
        <taxon>Vertebrata</taxon>
        <taxon>Euteleostomi</taxon>
        <taxon>Actinopterygii</taxon>
        <taxon>Neopterygii</taxon>
        <taxon>Teleostei</taxon>
        <taxon>Ostariophysi</taxon>
        <taxon>Siluriformes</taxon>
        <taxon>Clariidae</taxon>
        <taxon>Clarias</taxon>
    </lineage>
</organism>
<evidence type="ECO:0000313" key="3">
    <source>
        <dbReference type="EMBL" id="KAF5890432.1"/>
    </source>
</evidence>
<dbReference type="Proteomes" id="UP000727407">
    <property type="component" value="Unassembled WGS sequence"/>
</dbReference>
<keyword evidence="2" id="KW-0472">Membrane</keyword>
<sequence length="61" mass="6699">MKQESKEKLLSESQGALEQARENLNSSKQTLEEQEARQYNAEVITGVGAGLLIIPVIGWIA</sequence>
<proteinExistence type="predicted"/>
<feature type="compositionally biased region" description="Polar residues" evidence="1">
    <location>
        <begin position="11"/>
        <end position="29"/>
    </location>
</feature>
<feature type="region of interest" description="Disordered" evidence="1">
    <location>
        <begin position="1"/>
        <end position="32"/>
    </location>
</feature>